<reference evidence="6 7" key="1">
    <citation type="journal article" date="2024" name="J. Plant Pathol.">
        <title>Sequence and assembly of the genome of Seiridium unicorne, isolate CBS 538.82, causal agent of cypress canker disease.</title>
        <authorList>
            <person name="Scali E."/>
            <person name="Rocca G.D."/>
            <person name="Danti R."/>
            <person name="Garbelotto M."/>
            <person name="Barberini S."/>
            <person name="Baroncelli R."/>
            <person name="Emiliani G."/>
        </authorList>
    </citation>
    <scope>NUCLEOTIDE SEQUENCE [LARGE SCALE GENOMIC DNA]</scope>
    <source>
        <strain evidence="6 7">BM-138-508</strain>
    </source>
</reference>
<organism evidence="6 7">
    <name type="scientific">Seiridium unicorne</name>
    <dbReference type="NCBI Taxonomy" id="138068"/>
    <lineage>
        <taxon>Eukaryota</taxon>
        <taxon>Fungi</taxon>
        <taxon>Dikarya</taxon>
        <taxon>Ascomycota</taxon>
        <taxon>Pezizomycotina</taxon>
        <taxon>Sordariomycetes</taxon>
        <taxon>Xylariomycetidae</taxon>
        <taxon>Amphisphaeriales</taxon>
        <taxon>Sporocadaceae</taxon>
        <taxon>Seiridium</taxon>
    </lineage>
</organism>
<dbReference type="Gene3D" id="3.10.350.10">
    <property type="entry name" value="LysM domain"/>
    <property type="match status" value="2"/>
</dbReference>
<dbReference type="PROSITE" id="PS51782">
    <property type="entry name" value="LYSM"/>
    <property type="match status" value="1"/>
</dbReference>
<evidence type="ECO:0000313" key="7">
    <source>
        <dbReference type="Proteomes" id="UP001408356"/>
    </source>
</evidence>
<keyword evidence="1" id="KW-0147">Chitin-binding</keyword>
<feature type="compositionally biased region" description="Low complexity" evidence="4">
    <location>
        <begin position="670"/>
        <end position="702"/>
    </location>
</feature>
<evidence type="ECO:0000256" key="4">
    <source>
        <dbReference type="SAM" id="MobiDB-lite"/>
    </source>
</evidence>
<keyword evidence="2" id="KW-0843">Virulence</keyword>
<accession>A0ABR2VFW8</accession>
<gene>
    <name evidence="6" type="ORF">SUNI508_13091</name>
</gene>
<evidence type="ECO:0000256" key="1">
    <source>
        <dbReference type="ARBA" id="ARBA00022669"/>
    </source>
</evidence>
<name>A0ABR2VFW8_9PEZI</name>
<dbReference type="PANTHER" id="PTHR34997">
    <property type="entry name" value="AM15"/>
    <property type="match status" value="1"/>
</dbReference>
<dbReference type="InterPro" id="IPR018392">
    <property type="entry name" value="LysM"/>
</dbReference>
<proteinExistence type="inferred from homology"/>
<evidence type="ECO:0000259" key="5">
    <source>
        <dbReference type="PROSITE" id="PS51782"/>
    </source>
</evidence>
<sequence length="751" mass="79564">MVFRGPRFASLRLRAARLPRLRPLGEPAVSMMAMIASLILVALAAFAVTPVKSFPNRPDIDAKAGLFKPTLVPAVRPLRTLAERQAAVAQLFNTSDGSFGISDSCHQAMDSSVTCSPDGLNLLYDGGGLATDENLSSLCTSSCEASLVQLGQKIAQACTADQDVLVPPTSNATEYIPGTDTQVSIYGRENVSFRPSSALEYALLQYRLNCLKDSSGWCISRLMKGETQDCDDCNLAAYHLEMEDARNYDPDLATSYTSLAQSCGKSVTPIATPTTSAYMSSATPTGPSHTCTGSMVPVASSDSCRDFAIAHNIGTEQLLSLNGLTSGCVGFPGGKTSLCVEGSCKTHTVAANDTCASIAGAAGIATIQLLTWNPMLSIQTCDTDIAQMASNSAGAVLCVGNPEPYTTPVLPWPTRGPTTTAAPTATGVDFDQYSRLSTIWTHQPLGNSTVTSPVPWATPTYALANGSIPGCYRAFDNPVDKLSCAAAAGRYGVSEETWVSWNPGVQHGNASEIGSCYLDANVQYCGIFWDPSLALPHNDTGNVYAPRPSDATEGATENCYFWDKTPESGTSDLCSAFMGSWGITIGEFYAWNPAVGKHIPAVHVHRAKRRFPVSDATLDGLRDSPLLRPFVPLQVHLANRGESSSTIGADCQNLWLNTSYCVEGDDISTTTSIEPTPTTSRSTTTSVPVTTTGKTTTSISPSVTPPAPTQSGIPSNCNAYAVAQSGDGCWQFSERNNITLDQLCEYMCTPI</sequence>
<evidence type="ECO:0000313" key="6">
    <source>
        <dbReference type="EMBL" id="KAK9425355.1"/>
    </source>
</evidence>
<dbReference type="EMBL" id="JARVKF010000019">
    <property type="protein sequence ID" value="KAK9425355.1"/>
    <property type="molecule type" value="Genomic_DNA"/>
</dbReference>
<keyword evidence="7" id="KW-1185">Reference proteome</keyword>
<dbReference type="Proteomes" id="UP001408356">
    <property type="component" value="Unassembled WGS sequence"/>
</dbReference>
<dbReference type="Pfam" id="PF01476">
    <property type="entry name" value="LysM"/>
    <property type="match status" value="1"/>
</dbReference>
<dbReference type="InterPro" id="IPR036779">
    <property type="entry name" value="LysM_dom_sf"/>
</dbReference>
<feature type="region of interest" description="Disordered" evidence="4">
    <location>
        <begin position="670"/>
        <end position="713"/>
    </location>
</feature>
<dbReference type="PANTHER" id="PTHR34997:SF1">
    <property type="entry name" value="PEPTIDOGLYCAN-BINDING LYSIN DOMAIN"/>
    <property type="match status" value="1"/>
</dbReference>
<evidence type="ECO:0000256" key="2">
    <source>
        <dbReference type="ARBA" id="ARBA00023026"/>
    </source>
</evidence>
<comment type="caution">
    <text evidence="6">The sequence shown here is derived from an EMBL/GenBank/DDBJ whole genome shotgun (WGS) entry which is preliminary data.</text>
</comment>
<dbReference type="InterPro" id="IPR052210">
    <property type="entry name" value="LysM1-like"/>
</dbReference>
<comment type="similarity">
    <text evidence="3">Belongs to the secreted LysM effector family.</text>
</comment>
<evidence type="ECO:0000256" key="3">
    <source>
        <dbReference type="ARBA" id="ARBA00044955"/>
    </source>
</evidence>
<protein>
    <submittedName>
        <fullName evidence="6">LysM domain-containing protein</fullName>
    </submittedName>
</protein>
<feature type="domain" description="LysM" evidence="5">
    <location>
        <begin position="345"/>
        <end position="399"/>
    </location>
</feature>